<comment type="caution">
    <text evidence="1">The sequence shown here is derived from an EMBL/GenBank/DDBJ whole genome shotgun (WGS) entry which is preliminary data.</text>
</comment>
<proteinExistence type="predicted"/>
<keyword evidence="2" id="KW-1185">Reference proteome</keyword>
<dbReference type="KEGG" id="amus:LMH87_007598"/>
<sequence length="251" mass="28569">MGPFVDLTSDADGNEKRSALVPTIPSKYLTHSVAPFDQRKDEWLEGLRLQSVDLAMDMGPYHVAFQSKFADFKSPWTPRSYLVKLGGKRIWIHGQKLRNVSQLEDGAVRLHSRGYLWGQKKLNAISRILFPDRGRLDETNIITNRVVSTGVYVWLGASVNRLDYQYAYAFTTEIPATPDTLRQPPHEYPSIKACITPMDSFQEYHGVPPPKDGHFESPEARKNYEAEACQFRNCLLARNGNCNCLDKKIYS</sequence>
<accession>A0A9W8QKJ3</accession>
<evidence type="ECO:0000313" key="2">
    <source>
        <dbReference type="Proteomes" id="UP001144673"/>
    </source>
</evidence>
<evidence type="ECO:0000313" key="1">
    <source>
        <dbReference type="EMBL" id="KAJ4161566.1"/>
    </source>
</evidence>
<dbReference type="EMBL" id="JAJHUN010000002">
    <property type="protein sequence ID" value="KAJ4161566.1"/>
    <property type="molecule type" value="Genomic_DNA"/>
</dbReference>
<dbReference type="Proteomes" id="UP001144673">
    <property type="component" value="Unassembled WGS sequence"/>
</dbReference>
<gene>
    <name evidence="1" type="ORF">LMH87_007598</name>
</gene>
<dbReference type="RefSeq" id="XP_056057950.1">
    <property type="nucleotide sequence ID" value="XM_056199508.1"/>
</dbReference>
<protein>
    <submittedName>
        <fullName evidence="1">Uncharacterized protein</fullName>
    </submittedName>
</protein>
<name>A0A9W8QKJ3_AKAMU</name>
<reference evidence="1" key="1">
    <citation type="journal article" date="2023" name="Access Microbiol">
        <title>De-novo genome assembly for Akanthomyces muscarius, a biocontrol agent of insect agricultural pests.</title>
        <authorList>
            <person name="Erdos Z."/>
            <person name="Studholme D.J."/>
            <person name="Raymond B."/>
            <person name="Sharma M."/>
        </authorList>
    </citation>
    <scope>NUCLEOTIDE SEQUENCE</scope>
    <source>
        <strain evidence="1">Ve6</strain>
    </source>
</reference>
<organism evidence="1 2">
    <name type="scientific">Akanthomyces muscarius</name>
    <name type="common">Entomopathogenic fungus</name>
    <name type="synonym">Lecanicillium muscarium</name>
    <dbReference type="NCBI Taxonomy" id="2231603"/>
    <lineage>
        <taxon>Eukaryota</taxon>
        <taxon>Fungi</taxon>
        <taxon>Dikarya</taxon>
        <taxon>Ascomycota</taxon>
        <taxon>Pezizomycotina</taxon>
        <taxon>Sordariomycetes</taxon>
        <taxon>Hypocreomycetidae</taxon>
        <taxon>Hypocreales</taxon>
        <taxon>Cordycipitaceae</taxon>
        <taxon>Akanthomyces</taxon>
    </lineage>
</organism>
<dbReference type="AlphaFoldDB" id="A0A9W8QKJ3"/>
<dbReference type="GeneID" id="80894757"/>